<keyword evidence="2" id="KW-0496">Mitochondrion</keyword>
<dbReference type="EMBL" id="LKAM01000011">
    <property type="protein sequence ID" value="KUM46400.1"/>
    <property type="molecule type" value="Genomic_DNA"/>
</dbReference>
<reference evidence="2" key="1">
    <citation type="journal article" date="2015" name="Genome Biol. Evol.">
        <title>Organellar Genomes of White Spruce (Picea glauca): Assembly and Annotation.</title>
        <authorList>
            <person name="Jackman S.D."/>
            <person name="Warren R.L."/>
            <person name="Gibb E.A."/>
            <person name="Vandervalk B.P."/>
            <person name="Mohamadi H."/>
            <person name="Chu J."/>
            <person name="Raymond A."/>
            <person name="Pleasance S."/>
            <person name="Coope R."/>
            <person name="Wildung M.R."/>
            <person name="Ritland C.E."/>
            <person name="Bousquet J."/>
            <person name="Jones S.J."/>
            <person name="Bohlmann J."/>
            <person name="Birol I."/>
        </authorList>
    </citation>
    <scope>NUCLEOTIDE SEQUENCE [LARGE SCALE GENOMIC DNA]</scope>
    <source>
        <tissue evidence="2">Flushing bud</tissue>
    </source>
</reference>
<comment type="caution">
    <text evidence="2">The sequence shown here is derived from an EMBL/GenBank/DDBJ whole genome shotgun (WGS) entry which is preliminary data.</text>
</comment>
<geneLocation type="mitochondrion" evidence="2"/>
<feature type="transmembrane region" description="Helical" evidence="1">
    <location>
        <begin position="7"/>
        <end position="27"/>
    </location>
</feature>
<proteinExistence type="predicted"/>
<accession>A0A117NG85</accession>
<name>A0A117NG85_PICGL</name>
<gene>
    <name evidence="2" type="ORF">ABT39_MTgene1499</name>
</gene>
<organism evidence="2">
    <name type="scientific">Picea glauca</name>
    <name type="common">White spruce</name>
    <name type="synonym">Pinus glauca</name>
    <dbReference type="NCBI Taxonomy" id="3330"/>
    <lineage>
        <taxon>Eukaryota</taxon>
        <taxon>Viridiplantae</taxon>
        <taxon>Streptophyta</taxon>
        <taxon>Embryophyta</taxon>
        <taxon>Tracheophyta</taxon>
        <taxon>Spermatophyta</taxon>
        <taxon>Pinopsida</taxon>
        <taxon>Pinidae</taxon>
        <taxon>Conifers I</taxon>
        <taxon>Pinales</taxon>
        <taxon>Pinaceae</taxon>
        <taxon>Picea</taxon>
    </lineage>
</organism>
<protein>
    <submittedName>
        <fullName evidence="2">Uncharacterized protein</fullName>
    </submittedName>
</protein>
<keyword evidence="1" id="KW-0472">Membrane</keyword>
<sequence>MGRRGRFASHLIPVSYLFPCMYTGLLINKNDGKFYLPVSLDWSFFHQLSVTTTPIYL</sequence>
<evidence type="ECO:0000313" key="2">
    <source>
        <dbReference type="EMBL" id="KUM46400.1"/>
    </source>
</evidence>
<evidence type="ECO:0000256" key="1">
    <source>
        <dbReference type="SAM" id="Phobius"/>
    </source>
</evidence>
<keyword evidence="1" id="KW-1133">Transmembrane helix</keyword>
<dbReference type="AlphaFoldDB" id="A0A117NG85"/>
<keyword evidence="1" id="KW-0812">Transmembrane</keyword>